<evidence type="ECO:0000313" key="2">
    <source>
        <dbReference type="EMBL" id="BAD08195.1"/>
    </source>
</evidence>
<gene>
    <name evidence="2" type="ORF">B1370C05.26</name>
    <name evidence="1" type="ORF">OJ1435_F07.16</name>
</gene>
<dbReference type="Proteomes" id="UP000000763">
    <property type="component" value="Chromosome 2"/>
</dbReference>
<organism evidence="2 3">
    <name type="scientific">Oryza sativa subsp. japonica</name>
    <name type="common">Rice</name>
    <dbReference type="NCBI Taxonomy" id="39947"/>
    <lineage>
        <taxon>Eukaryota</taxon>
        <taxon>Viridiplantae</taxon>
        <taxon>Streptophyta</taxon>
        <taxon>Embryophyta</taxon>
        <taxon>Tracheophyta</taxon>
        <taxon>Spermatophyta</taxon>
        <taxon>Magnoliopsida</taxon>
        <taxon>Liliopsida</taxon>
        <taxon>Poales</taxon>
        <taxon>Poaceae</taxon>
        <taxon>BOP clade</taxon>
        <taxon>Oryzoideae</taxon>
        <taxon>Oryzeae</taxon>
        <taxon>Oryzinae</taxon>
        <taxon>Oryza</taxon>
        <taxon>Oryza sativa</taxon>
    </lineage>
</organism>
<reference evidence="1" key="1">
    <citation type="submission" date="2001-09" db="EMBL/GenBank/DDBJ databases">
        <title>Oryza sativa nipponbare(GA3) genomic DNA, chromosome 2, BAC clone:OJ1435_F07.</title>
        <authorList>
            <person name="Sasaki T."/>
            <person name="Matsumoto T."/>
            <person name="Yamamoto K."/>
        </authorList>
    </citation>
    <scope>NUCLEOTIDE SEQUENCE</scope>
</reference>
<protein>
    <submittedName>
        <fullName evidence="2">Uncharacterized protein</fullName>
    </submittedName>
</protein>
<evidence type="ECO:0000313" key="1">
    <source>
        <dbReference type="EMBL" id="BAD07812.1"/>
    </source>
</evidence>
<reference evidence="3" key="3">
    <citation type="journal article" date="2005" name="Nature">
        <title>The map-based sequence of the rice genome.</title>
        <authorList>
            <consortium name="International rice genome sequencing project (IRGSP)"/>
            <person name="Matsumoto T."/>
            <person name="Wu J."/>
            <person name="Kanamori H."/>
            <person name="Katayose Y."/>
            <person name="Fujisawa M."/>
            <person name="Namiki N."/>
            <person name="Mizuno H."/>
            <person name="Yamamoto K."/>
            <person name="Antonio B.A."/>
            <person name="Baba T."/>
            <person name="Sakata K."/>
            <person name="Nagamura Y."/>
            <person name="Aoki H."/>
            <person name="Arikawa K."/>
            <person name="Arita K."/>
            <person name="Bito T."/>
            <person name="Chiden Y."/>
            <person name="Fujitsuka N."/>
            <person name="Fukunaka R."/>
            <person name="Hamada M."/>
            <person name="Harada C."/>
            <person name="Hayashi A."/>
            <person name="Hijishita S."/>
            <person name="Honda M."/>
            <person name="Hosokawa S."/>
            <person name="Ichikawa Y."/>
            <person name="Idonuma A."/>
            <person name="Iijima M."/>
            <person name="Ikeda M."/>
            <person name="Ikeno M."/>
            <person name="Ito K."/>
            <person name="Ito S."/>
            <person name="Ito T."/>
            <person name="Ito Y."/>
            <person name="Ito Y."/>
            <person name="Iwabuchi A."/>
            <person name="Kamiya K."/>
            <person name="Karasawa W."/>
            <person name="Kurita K."/>
            <person name="Katagiri S."/>
            <person name="Kikuta A."/>
            <person name="Kobayashi H."/>
            <person name="Kobayashi N."/>
            <person name="Machita K."/>
            <person name="Maehara T."/>
            <person name="Masukawa M."/>
            <person name="Mizubayashi T."/>
            <person name="Mukai Y."/>
            <person name="Nagasaki H."/>
            <person name="Nagata Y."/>
            <person name="Naito S."/>
            <person name="Nakashima M."/>
            <person name="Nakama Y."/>
            <person name="Nakamichi Y."/>
            <person name="Nakamura M."/>
            <person name="Meguro A."/>
            <person name="Negishi M."/>
            <person name="Ohta I."/>
            <person name="Ohta T."/>
            <person name="Okamoto M."/>
            <person name="Ono N."/>
            <person name="Saji S."/>
            <person name="Sakaguchi M."/>
            <person name="Sakai K."/>
            <person name="Shibata M."/>
            <person name="Shimokawa T."/>
            <person name="Song J."/>
            <person name="Takazaki Y."/>
            <person name="Terasawa K."/>
            <person name="Tsugane M."/>
            <person name="Tsuji K."/>
            <person name="Ueda S."/>
            <person name="Waki K."/>
            <person name="Yamagata H."/>
            <person name="Yamamoto M."/>
            <person name="Yamamoto S."/>
            <person name="Yamane H."/>
            <person name="Yoshiki S."/>
            <person name="Yoshihara R."/>
            <person name="Yukawa K."/>
            <person name="Zhong H."/>
            <person name="Yano M."/>
            <person name="Yuan Q."/>
            <person name="Ouyang S."/>
            <person name="Liu J."/>
            <person name="Jones K.M."/>
            <person name="Gansberger K."/>
            <person name="Moffat K."/>
            <person name="Hill J."/>
            <person name="Bera J."/>
            <person name="Fadrosh D."/>
            <person name="Jin S."/>
            <person name="Johri S."/>
            <person name="Kim M."/>
            <person name="Overton L."/>
            <person name="Reardon M."/>
            <person name="Tsitrin T."/>
            <person name="Vuong H."/>
            <person name="Weaver B."/>
            <person name="Ciecko A."/>
            <person name="Tallon L."/>
            <person name="Jackson J."/>
            <person name="Pai G."/>
            <person name="Aken S.V."/>
            <person name="Utterback T."/>
            <person name="Reidmuller S."/>
            <person name="Feldblyum T."/>
            <person name="Hsiao J."/>
            <person name="Zismann V."/>
            <person name="Iobst S."/>
            <person name="de Vazeille A.R."/>
            <person name="Buell C.R."/>
            <person name="Ying K."/>
            <person name="Li Y."/>
            <person name="Lu T."/>
            <person name="Huang Y."/>
            <person name="Zhao Q."/>
            <person name="Feng Q."/>
            <person name="Zhang L."/>
            <person name="Zhu J."/>
            <person name="Weng Q."/>
            <person name="Mu J."/>
            <person name="Lu Y."/>
            <person name="Fan D."/>
            <person name="Liu Y."/>
            <person name="Guan J."/>
            <person name="Zhang Y."/>
            <person name="Yu S."/>
            <person name="Liu X."/>
            <person name="Zhang Y."/>
            <person name="Hong G."/>
            <person name="Han B."/>
            <person name="Choisne N."/>
            <person name="Demange N."/>
            <person name="Orjeda G."/>
            <person name="Samain S."/>
            <person name="Cattolico L."/>
            <person name="Pelletier E."/>
            <person name="Couloux A."/>
            <person name="Segurens B."/>
            <person name="Wincker P."/>
            <person name="D'Hont A."/>
            <person name="Scarpelli C."/>
            <person name="Weissenbach J."/>
            <person name="Salanoubat M."/>
            <person name="Quetier F."/>
            <person name="Yu Y."/>
            <person name="Kim H.R."/>
            <person name="Rambo T."/>
            <person name="Currie J."/>
            <person name="Collura K."/>
            <person name="Luo M."/>
            <person name="Yang T."/>
            <person name="Ammiraju J.S.S."/>
            <person name="Engler F."/>
            <person name="Soderlund C."/>
            <person name="Wing R.A."/>
            <person name="Palmer L.E."/>
            <person name="de la Bastide M."/>
            <person name="Spiegel L."/>
            <person name="Nascimento L."/>
            <person name="Zutavern T."/>
            <person name="O'Shaughnessy A."/>
            <person name="Dike S."/>
            <person name="Dedhia N."/>
            <person name="Preston R."/>
            <person name="Balija V."/>
            <person name="McCombie W.R."/>
            <person name="Chow T."/>
            <person name="Chen H."/>
            <person name="Chung M."/>
            <person name="Chen C."/>
            <person name="Shaw J."/>
            <person name="Wu H."/>
            <person name="Hsiao K."/>
            <person name="Chao Y."/>
            <person name="Chu M."/>
            <person name="Cheng C."/>
            <person name="Hour A."/>
            <person name="Lee P."/>
            <person name="Lin S."/>
            <person name="Lin Y."/>
            <person name="Liou J."/>
            <person name="Liu S."/>
            <person name="Hsing Y."/>
            <person name="Raghuvanshi S."/>
            <person name="Mohanty A."/>
            <person name="Bharti A.K."/>
            <person name="Gaur A."/>
            <person name="Gupta V."/>
            <person name="Kumar D."/>
            <person name="Ravi V."/>
            <person name="Vij S."/>
            <person name="Kapur A."/>
            <person name="Khurana P."/>
            <person name="Khurana P."/>
            <person name="Khurana J.P."/>
            <person name="Tyagi A.K."/>
            <person name="Gaikwad K."/>
            <person name="Singh A."/>
            <person name="Dalal V."/>
            <person name="Srivastava S."/>
            <person name="Dixit A."/>
            <person name="Pal A.K."/>
            <person name="Ghazi I.A."/>
            <person name="Yadav M."/>
            <person name="Pandit A."/>
            <person name="Bhargava A."/>
            <person name="Sureshbabu K."/>
            <person name="Batra K."/>
            <person name="Sharma T.R."/>
            <person name="Mohapatra T."/>
            <person name="Singh N.K."/>
            <person name="Messing J."/>
            <person name="Nelson A.B."/>
            <person name="Fuks G."/>
            <person name="Kavchok S."/>
            <person name="Keizer G."/>
            <person name="Linton E."/>
            <person name="Llaca V."/>
            <person name="Song R."/>
            <person name="Tanyolac B."/>
            <person name="Young S."/>
            <person name="Ho-Il K."/>
            <person name="Hahn J.H."/>
            <person name="Sangsakoo G."/>
            <person name="Vanavichit A."/>
            <person name="de Mattos Luiz.A.T."/>
            <person name="Zimmer P.D."/>
            <person name="Malone G."/>
            <person name="Dellagostin O."/>
            <person name="de Oliveira A.C."/>
            <person name="Bevan M."/>
            <person name="Bancroft I."/>
            <person name="Minx P."/>
            <person name="Cordum H."/>
            <person name="Wilson R."/>
            <person name="Cheng Z."/>
            <person name="Jin W."/>
            <person name="Jiang J."/>
            <person name="Leong S.A."/>
            <person name="Iwama H."/>
            <person name="Gojobori T."/>
            <person name="Itoh T."/>
            <person name="Niimura Y."/>
            <person name="Fujii Y."/>
            <person name="Habara T."/>
            <person name="Sakai H."/>
            <person name="Sato Y."/>
            <person name="Wilson G."/>
            <person name="Kumar K."/>
            <person name="McCouch S."/>
            <person name="Juretic N."/>
            <person name="Hoen D."/>
            <person name="Wright S."/>
            <person name="Bruskiewich R."/>
            <person name="Bureau T."/>
            <person name="Miyao A."/>
            <person name="Hirochika H."/>
            <person name="Nishikawa T."/>
            <person name="Kadowaki K."/>
            <person name="Sugiura M."/>
            <person name="Burr B."/>
            <person name="Sasaki T."/>
        </authorList>
    </citation>
    <scope>NUCLEOTIDE SEQUENCE [LARGE SCALE GENOMIC DNA]</scope>
    <source>
        <strain evidence="3">cv. Nipponbare</strain>
    </source>
</reference>
<evidence type="ECO:0000313" key="3">
    <source>
        <dbReference type="Proteomes" id="UP000000763"/>
    </source>
</evidence>
<dbReference type="EMBL" id="AP004187">
    <property type="protein sequence ID" value="BAD07812.1"/>
    <property type="molecule type" value="Genomic_DNA"/>
</dbReference>
<name>Q6YU83_ORYSJ</name>
<dbReference type="EMBL" id="AP005873">
    <property type="protein sequence ID" value="BAD08195.1"/>
    <property type="molecule type" value="Genomic_DNA"/>
</dbReference>
<reference evidence="3" key="4">
    <citation type="journal article" date="2008" name="Nucleic Acids Res.">
        <title>The rice annotation project database (RAP-DB): 2008 update.</title>
        <authorList>
            <consortium name="The rice annotation project (RAP)"/>
        </authorList>
    </citation>
    <scope>GENOME REANNOTATION</scope>
    <source>
        <strain evidence="3">cv. Nipponbare</strain>
    </source>
</reference>
<dbReference type="AlphaFoldDB" id="Q6YU83"/>
<accession>Q6YU83</accession>
<proteinExistence type="predicted"/>
<sequence length="104" mass="11401">MAHGSAWDMEYIMKEQLSKSKPRARAWWERDEGWSAPVVPEALAAGCWTAARWAPAVSARRRGNEEQEGWSAPVVLDSGACVGGCYAAAEATRTCVSCRCARIR</sequence>
<reference evidence="2" key="2">
    <citation type="submission" date="2002-11" db="EMBL/GenBank/DDBJ databases">
        <title>Oryza sativa nipponbare(GA3) genomic DNA, chromosome 2, BAC clone:B1370C05.</title>
        <authorList>
            <person name="Sasaki T."/>
            <person name="Matsumoto T."/>
            <person name="Katayose Y."/>
        </authorList>
    </citation>
    <scope>NUCLEOTIDE SEQUENCE</scope>
</reference>